<dbReference type="PIRSF" id="PIRSF003128">
    <property type="entry name" value="RecN"/>
    <property type="match status" value="1"/>
</dbReference>
<feature type="domain" description="RecF/RecN/SMC N-terminal" evidence="11">
    <location>
        <begin position="2"/>
        <end position="509"/>
    </location>
</feature>
<dbReference type="SUPFAM" id="SSF52540">
    <property type="entry name" value="P-loop containing nucleoside triphosphate hydrolases"/>
    <property type="match status" value="2"/>
</dbReference>
<reference evidence="12 13" key="2">
    <citation type="journal article" date="2011" name="J. Bacteriol.">
        <title>Complete genome sequence of the anaerobic, halophilic alkalithermophile Natranaerobius thermophilus JW/NM-WN-LF.</title>
        <authorList>
            <person name="Zhao B."/>
            <person name="Mesbah N.M."/>
            <person name="Dalin E."/>
            <person name="Goodwin L."/>
            <person name="Nolan M."/>
            <person name="Pitluck S."/>
            <person name="Chertkov O."/>
            <person name="Brettin T.S."/>
            <person name="Han J."/>
            <person name="Larimer F.W."/>
            <person name="Land M.L."/>
            <person name="Hauser L."/>
            <person name="Kyrpides N."/>
            <person name="Wiegel J."/>
        </authorList>
    </citation>
    <scope>NUCLEOTIDE SEQUENCE [LARGE SCALE GENOMIC DNA]</scope>
    <source>
        <strain evidence="13">ATCC BAA-1301 / DSM 18059 / JW/NM-WN-LF</strain>
    </source>
</reference>
<comment type="function">
    <text evidence="1 9">May be involved in recombinational repair of damaged DNA.</text>
</comment>
<dbReference type="GO" id="GO:0043590">
    <property type="term" value="C:bacterial nucleoid"/>
    <property type="evidence" value="ECO:0007669"/>
    <property type="project" value="TreeGrafter"/>
</dbReference>
<name>B2A523_NATTJ</name>
<dbReference type="GO" id="GO:0006281">
    <property type="term" value="P:DNA repair"/>
    <property type="evidence" value="ECO:0007669"/>
    <property type="project" value="UniProtKB-KW"/>
</dbReference>
<sequence length="557" mass="63635">MLVHLNIKDFALIDHLILEPGPGLNILTGETGAGKTIILDALGLILGGRASTEYIRTGSKKAIVQGVFQLKSGPIDNILEEWGIAKEDNQLLIITREISQGKSIAKINDQIVTVNKLKELGKQLVDIHGQHDHQSLLNIDKHLDLLDAYGGSELLQLREMISELYQQLQQNKQKLQELIQDPKERARRLELLEYQQREIEEANLDSKEEQELIEQRNKLQNIERLREAVGFAYTRIYEGEEYQPSVIDSLGSVLDKLRNAVDIDNKIENFYQQVEQEMIKIEELSRDINNYIEEMDINPMELQEIEDRINTYNELKRKYGNSIEEIMNYLEDIASEIDYLKNTENQRIQLEQEQQQITDKLNNLSQQLHNKRMEVKPNLEENIISQLKDLAMDKVQFSVDLQQTKLNSRGFDKAEFLFSPNKGEPVKSLVKIASGGELARVMLALKSIFSDIDNISTLVFDEVDTGISGTAAQKVAYKLQSLSDNTQILCVTHLPQVASKADEHFKLSKSDYNGRTATEINTLSRQDRIFEIAKMIDGEEPSKTSLEHAENMIFGRD</sequence>
<evidence type="ECO:0000256" key="3">
    <source>
        <dbReference type="ARBA" id="ARBA00021315"/>
    </source>
</evidence>
<dbReference type="STRING" id="457570.Nther_1691"/>
<dbReference type="Pfam" id="PF02463">
    <property type="entry name" value="SMC_N"/>
    <property type="match status" value="1"/>
</dbReference>
<dbReference type="GO" id="GO:0009432">
    <property type="term" value="P:SOS response"/>
    <property type="evidence" value="ECO:0007669"/>
    <property type="project" value="TreeGrafter"/>
</dbReference>
<evidence type="ECO:0000256" key="1">
    <source>
        <dbReference type="ARBA" id="ARBA00003618"/>
    </source>
</evidence>
<keyword evidence="5 9" id="KW-0227">DNA damage</keyword>
<evidence type="ECO:0000256" key="8">
    <source>
        <dbReference type="ARBA" id="ARBA00033408"/>
    </source>
</evidence>
<dbReference type="Gene3D" id="3.40.50.300">
    <property type="entry name" value="P-loop containing nucleotide triphosphate hydrolases"/>
    <property type="match status" value="2"/>
</dbReference>
<evidence type="ECO:0000313" key="13">
    <source>
        <dbReference type="Proteomes" id="UP000001683"/>
    </source>
</evidence>
<dbReference type="KEGG" id="nth:Nther_1691"/>
<keyword evidence="7 9" id="KW-0234">DNA repair</keyword>
<evidence type="ECO:0000256" key="4">
    <source>
        <dbReference type="ARBA" id="ARBA00022741"/>
    </source>
</evidence>
<dbReference type="GO" id="GO:0006310">
    <property type="term" value="P:DNA recombination"/>
    <property type="evidence" value="ECO:0007669"/>
    <property type="project" value="InterPro"/>
</dbReference>
<keyword evidence="10" id="KW-0175">Coiled coil</keyword>
<comment type="similarity">
    <text evidence="2 9">Belongs to the RecN family.</text>
</comment>
<proteinExistence type="inferred from homology"/>
<dbReference type="RefSeq" id="WP_012448133.1">
    <property type="nucleotide sequence ID" value="NC_010718.1"/>
</dbReference>
<dbReference type="InterPro" id="IPR027417">
    <property type="entry name" value="P-loop_NTPase"/>
</dbReference>
<dbReference type="FunFam" id="3.40.50.300:FF:000319">
    <property type="entry name" value="DNA repair protein RecN"/>
    <property type="match status" value="1"/>
</dbReference>
<evidence type="ECO:0000256" key="9">
    <source>
        <dbReference type="PIRNR" id="PIRNR003128"/>
    </source>
</evidence>
<evidence type="ECO:0000256" key="10">
    <source>
        <dbReference type="SAM" id="Coils"/>
    </source>
</evidence>
<evidence type="ECO:0000313" key="12">
    <source>
        <dbReference type="EMBL" id="ACB85265.1"/>
    </source>
</evidence>
<feature type="coiled-coil region" evidence="10">
    <location>
        <begin position="333"/>
        <end position="374"/>
    </location>
</feature>
<dbReference type="PANTHER" id="PTHR11059">
    <property type="entry name" value="DNA REPAIR PROTEIN RECN"/>
    <property type="match status" value="1"/>
</dbReference>
<keyword evidence="6" id="KW-0067">ATP-binding</keyword>
<protein>
    <recommendedName>
        <fullName evidence="3 9">DNA repair protein RecN</fullName>
    </recommendedName>
    <alternativeName>
        <fullName evidence="8 9">Recombination protein N</fullName>
    </alternativeName>
</protein>
<dbReference type="eggNOG" id="COG0497">
    <property type="taxonomic scope" value="Bacteria"/>
</dbReference>
<dbReference type="Proteomes" id="UP000001683">
    <property type="component" value="Chromosome"/>
</dbReference>
<dbReference type="EMBL" id="CP001034">
    <property type="protein sequence ID" value="ACB85265.1"/>
    <property type="molecule type" value="Genomic_DNA"/>
</dbReference>
<evidence type="ECO:0000256" key="5">
    <source>
        <dbReference type="ARBA" id="ARBA00022763"/>
    </source>
</evidence>
<dbReference type="HOGENOM" id="CLU_018297_3_1_9"/>
<evidence type="ECO:0000256" key="6">
    <source>
        <dbReference type="ARBA" id="ARBA00022840"/>
    </source>
</evidence>
<dbReference type="InParanoid" id="B2A523"/>
<gene>
    <name evidence="12" type="ordered locus">Nther_1691</name>
</gene>
<dbReference type="GO" id="GO:0005524">
    <property type="term" value="F:ATP binding"/>
    <property type="evidence" value="ECO:0007669"/>
    <property type="project" value="UniProtKB-KW"/>
</dbReference>
<dbReference type="InterPro" id="IPR004604">
    <property type="entry name" value="DNA_recomb/repair_RecN"/>
</dbReference>
<dbReference type="InterPro" id="IPR003395">
    <property type="entry name" value="RecF/RecN/SMC_N"/>
</dbReference>
<keyword evidence="4" id="KW-0547">Nucleotide-binding</keyword>
<reference evidence="12 13" key="1">
    <citation type="submission" date="2008-04" db="EMBL/GenBank/DDBJ databases">
        <title>Complete sequence of chromosome of Natranaerobius thermophilus JW/NM-WN-LF.</title>
        <authorList>
            <consortium name="US DOE Joint Genome Institute"/>
            <person name="Copeland A."/>
            <person name="Lucas S."/>
            <person name="Lapidus A."/>
            <person name="Glavina del Rio T."/>
            <person name="Dalin E."/>
            <person name="Tice H."/>
            <person name="Bruce D."/>
            <person name="Goodwin L."/>
            <person name="Pitluck S."/>
            <person name="Chertkov O."/>
            <person name="Brettin T."/>
            <person name="Detter J.C."/>
            <person name="Han C."/>
            <person name="Kuske C.R."/>
            <person name="Schmutz J."/>
            <person name="Larimer F."/>
            <person name="Land M."/>
            <person name="Hauser L."/>
            <person name="Kyrpides N."/>
            <person name="Lykidis A."/>
            <person name="Mesbah N.M."/>
            <person name="Wiegel J."/>
        </authorList>
    </citation>
    <scope>NUCLEOTIDE SEQUENCE [LARGE SCALE GENOMIC DNA]</scope>
    <source>
        <strain evidence="13">ATCC BAA-1301 / DSM 18059 / JW/NM-WN-LF</strain>
    </source>
</reference>
<keyword evidence="13" id="KW-1185">Reference proteome</keyword>
<dbReference type="OrthoDB" id="9806954at2"/>
<feature type="coiled-coil region" evidence="10">
    <location>
        <begin position="267"/>
        <end position="294"/>
    </location>
</feature>
<evidence type="ECO:0000256" key="7">
    <source>
        <dbReference type="ARBA" id="ARBA00023204"/>
    </source>
</evidence>
<evidence type="ECO:0000256" key="2">
    <source>
        <dbReference type="ARBA" id="ARBA00009441"/>
    </source>
</evidence>
<organism evidence="12 13">
    <name type="scientific">Natranaerobius thermophilus (strain ATCC BAA-1301 / DSM 18059 / JW/NM-WN-LF)</name>
    <dbReference type="NCBI Taxonomy" id="457570"/>
    <lineage>
        <taxon>Bacteria</taxon>
        <taxon>Bacillati</taxon>
        <taxon>Bacillota</taxon>
        <taxon>Clostridia</taxon>
        <taxon>Natranaerobiales</taxon>
        <taxon>Natranaerobiaceae</taxon>
        <taxon>Natranaerobius</taxon>
    </lineage>
</organism>
<dbReference type="PANTHER" id="PTHR11059:SF0">
    <property type="entry name" value="DNA REPAIR PROTEIN RECN"/>
    <property type="match status" value="1"/>
</dbReference>
<dbReference type="CDD" id="cd03241">
    <property type="entry name" value="ABC_RecN"/>
    <property type="match status" value="2"/>
</dbReference>
<dbReference type="AlphaFoldDB" id="B2A523"/>
<evidence type="ECO:0000259" key="11">
    <source>
        <dbReference type="Pfam" id="PF02463"/>
    </source>
</evidence>
<accession>B2A523</accession>
<dbReference type="NCBIfam" id="TIGR00634">
    <property type="entry name" value="recN"/>
    <property type="match status" value="1"/>
</dbReference>
<feature type="coiled-coil region" evidence="10">
    <location>
        <begin position="154"/>
        <end position="225"/>
    </location>
</feature>
<dbReference type="FunFam" id="3.40.50.300:FF:000356">
    <property type="entry name" value="DNA repair protein RecN"/>
    <property type="match status" value="1"/>
</dbReference>
<dbReference type="FunCoup" id="B2A523">
    <property type="interactions" value="319"/>
</dbReference>